<name>A0A2A2SEV9_9SPHN</name>
<accession>A0A2A2SEV9</accession>
<comment type="caution">
    <text evidence="1">The sequence shown here is derived from an EMBL/GenBank/DDBJ whole genome shotgun (WGS) entry which is preliminary data.</text>
</comment>
<dbReference type="RefSeq" id="WP_095998021.1">
    <property type="nucleotide sequence ID" value="NZ_NSLI01000003.1"/>
</dbReference>
<reference evidence="2" key="1">
    <citation type="submission" date="2017-09" db="EMBL/GenBank/DDBJ databases">
        <authorList>
            <person name="Feng G."/>
            <person name="Zhu H."/>
        </authorList>
    </citation>
    <scope>NUCLEOTIDE SEQUENCE [LARGE SCALE GENOMIC DNA]</scope>
    <source>
        <strain evidence="2">1PNM-20</strain>
    </source>
</reference>
<evidence type="ECO:0008006" key="3">
    <source>
        <dbReference type="Google" id="ProtNLM"/>
    </source>
</evidence>
<dbReference type="AlphaFoldDB" id="A0A2A2SEV9"/>
<sequence length="100" mass="11048">MSAPVEVDLPHQLGREEARRRIERSFGKLSGWIPGGQVTEHRWEGDTLTFTVAAMGQRVHARLDVRDALVHARIELPPMLGMFAGQIGAALKANGPKLLR</sequence>
<evidence type="ECO:0000313" key="2">
    <source>
        <dbReference type="Proteomes" id="UP000218151"/>
    </source>
</evidence>
<dbReference type="EMBL" id="NSLI01000003">
    <property type="protein sequence ID" value="PAX07778.1"/>
    <property type="molecule type" value="Genomic_DNA"/>
</dbReference>
<organism evidence="1 2">
    <name type="scientific">Sphingomonas lenta</name>
    <dbReference type="NCBI Taxonomy" id="1141887"/>
    <lineage>
        <taxon>Bacteria</taxon>
        <taxon>Pseudomonadati</taxon>
        <taxon>Pseudomonadota</taxon>
        <taxon>Alphaproteobacteria</taxon>
        <taxon>Sphingomonadales</taxon>
        <taxon>Sphingomonadaceae</taxon>
        <taxon>Sphingomonas</taxon>
    </lineage>
</organism>
<protein>
    <recommendedName>
        <fullName evidence="3">Polyhydroxyalkanoic acid system protein</fullName>
    </recommendedName>
</protein>
<dbReference type="Proteomes" id="UP000218151">
    <property type="component" value="Unassembled WGS sequence"/>
</dbReference>
<keyword evidence="2" id="KW-1185">Reference proteome</keyword>
<dbReference type="Pfam" id="PF09650">
    <property type="entry name" value="PHA_gran_rgn"/>
    <property type="match status" value="1"/>
</dbReference>
<dbReference type="InterPro" id="IPR013433">
    <property type="entry name" value="PHA_gran_rgn"/>
</dbReference>
<evidence type="ECO:0000313" key="1">
    <source>
        <dbReference type="EMBL" id="PAX07778.1"/>
    </source>
</evidence>
<proteinExistence type="predicted"/>
<dbReference type="OrthoDB" id="8853368at2"/>
<gene>
    <name evidence="1" type="ORF">CKY28_09095</name>
</gene>